<sequence>MTDYNNILSQLEQSGNLRQLRNTRSEGKYIYHEGKRYLNLSSNDYLGVACDGELQREFLAALADATEFLFGSTSSRLLTGNAPSYTELEQKLANLFGREAALVFNSGYHANIGVLPALTAKGDLILADKLVHASIIDGLRLCEAKWERYRHNDLEHLERLIIKNRDDYNRIIIVTESVFSMDGDIADLSALCDLKEKYGATLYVDEAHSFGAVGQHGLGLCEETNTTQRIDLIVGTFGKAIASQGAYLIANREVVSYLINTMRPLIFTTALPPVNLHWTSFVIDALAEMENDRVKLVALGNLLRSELERVGVETRGCSHIVPVVAGENQEAIRLAELMQQNGFWALPIRYPTVPKGEARIRISLNPQITEDEVAEIVKVAEQWKQNG</sequence>
<keyword evidence="7" id="KW-0808">Transferase</keyword>
<accession>A0A4V2RQQ7</accession>
<evidence type="ECO:0000256" key="8">
    <source>
        <dbReference type="ARBA" id="ARBA00022756"/>
    </source>
</evidence>
<dbReference type="SUPFAM" id="SSF53383">
    <property type="entry name" value="PLP-dependent transferases"/>
    <property type="match status" value="1"/>
</dbReference>
<evidence type="ECO:0000256" key="7">
    <source>
        <dbReference type="ARBA" id="ARBA00022679"/>
    </source>
</evidence>
<comment type="pathway">
    <text evidence="2">Cofactor biosynthesis; biotin biosynthesis.</text>
</comment>
<organism evidence="15 16">
    <name type="scientific">Acetobacteroides hydrogenigenes</name>
    <dbReference type="NCBI Taxonomy" id="979970"/>
    <lineage>
        <taxon>Bacteria</taxon>
        <taxon>Pseudomonadati</taxon>
        <taxon>Bacteroidota</taxon>
        <taxon>Bacteroidia</taxon>
        <taxon>Bacteroidales</taxon>
        <taxon>Rikenellaceae</taxon>
        <taxon>Acetobacteroides</taxon>
    </lineage>
</organism>
<comment type="subunit">
    <text evidence="5">Homodimer.</text>
</comment>
<evidence type="ECO:0000256" key="2">
    <source>
        <dbReference type="ARBA" id="ARBA00004746"/>
    </source>
</evidence>
<comment type="pathway">
    <text evidence="3">Lipid metabolism.</text>
</comment>
<name>A0A4V2RQQ7_9BACT</name>
<evidence type="ECO:0000256" key="1">
    <source>
        <dbReference type="ARBA" id="ARBA00001933"/>
    </source>
</evidence>
<dbReference type="AlphaFoldDB" id="A0A4V2RQQ7"/>
<evidence type="ECO:0000256" key="5">
    <source>
        <dbReference type="ARBA" id="ARBA00011738"/>
    </source>
</evidence>
<feature type="domain" description="Aminotransferase class I/classII large" evidence="14">
    <location>
        <begin position="37"/>
        <end position="378"/>
    </location>
</feature>
<dbReference type="EC" id="2.3.1.47" evidence="6"/>
<dbReference type="PANTHER" id="PTHR13693">
    <property type="entry name" value="CLASS II AMINOTRANSFERASE/8-AMINO-7-OXONONANOATE SYNTHASE"/>
    <property type="match status" value="1"/>
</dbReference>
<evidence type="ECO:0000256" key="9">
    <source>
        <dbReference type="ARBA" id="ARBA00022898"/>
    </source>
</evidence>
<dbReference type="InterPro" id="IPR004839">
    <property type="entry name" value="Aminotransferase_I/II_large"/>
</dbReference>
<evidence type="ECO:0000313" key="15">
    <source>
        <dbReference type="EMBL" id="TCN72300.1"/>
    </source>
</evidence>
<evidence type="ECO:0000256" key="10">
    <source>
        <dbReference type="ARBA" id="ARBA00032610"/>
    </source>
</evidence>
<dbReference type="InterPro" id="IPR015424">
    <property type="entry name" value="PyrdxlP-dep_Trfase"/>
</dbReference>
<comment type="catalytic activity">
    <reaction evidence="12">
        <text>6-carboxyhexanoyl-[ACP] + L-alanine + H(+) = (8S)-8-amino-7-oxononanoate + holo-[ACP] + CO2</text>
        <dbReference type="Rhea" id="RHEA:42288"/>
        <dbReference type="Rhea" id="RHEA-COMP:9685"/>
        <dbReference type="Rhea" id="RHEA-COMP:9955"/>
        <dbReference type="ChEBI" id="CHEBI:15378"/>
        <dbReference type="ChEBI" id="CHEBI:16526"/>
        <dbReference type="ChEBI" id="CHEBI:57972"/>
        <dbReference type="ChEBI" id="CHEBI:64479"/>
        <dbReference type="ChEBI" id="CHEBI:78846"/>
        <dbReference type="ChEBI" id="CHEBI:149468"/>
        <dbReference type="EC" id="2.3.1.47"/>
    </reaction>
</comment>
<comment type="similarity">
    <text evidence="4">Belongs to the class-II pyridoxal-phosphate-dependent aminotransferase family. BioF subfamily.</text>
</comment>
<dbReference type="Gene3D" id="3.40.640.10">
    <property type="entry name" value="Type I PLP-dependent aspartate aminotransferase-like (Major domain)"/>
    <property type="match status" value="1"/>
</dbReference>
<gene>
    <name evidence="15" type="ORF">CLV25_102266</name>
</gene>
<keyword evidence="8" id="KW-0093">Biotin biosynthesis</keyword>
<evidence type="ECO:0000256" key="4">
    <source>
        <dbReference type="ARBA" id="ARBA00010008"/>
    </source>
</evidence>
<comment type="caution">
    <text evidence="15">The sequence shown here is derived from an EMBL/GenBank/DDBJ whole genome shotgun (WGS) entry which is preliminary data.</text>
</comment>
<dbReference type="GO" id="GO:0030170">
    <property type="term" value="F:pyridoxal phosphate binding"/>
    <property type="evidence" value="ECO:0007669"/>
    <property type="project" value="InterPro"/>
</dbReference>
<comment type="cofactor">
    <cofactor evidence="1 13">
        <name>pyridoxal 5'-phosphate</name>
        <dbReference type="ChEBI" id="CHEBI:597326"/>
    </cofactor>
</comment>
<proteinExistence type="inferred from homology"/>
<dbReference type="Gene3D" id="3.90.1150.10">
    <property type="entry name" value="Aspartate Aminotransferase, domain 1"/>
    <property type="match status" value="1"/>
</dbReference>
<evidence type="ECO:0000256" key="12">
    <source>
        <dbReference type="ARBA" id="ARBA00047715"/>
    </source>
</evidence>
<dbReference type="InterPro" id="IPR050087">
    <property type="entry name" value="AON_synthase_class-II"/>
</dbReference>
<dbReference type="InterPro" id="IPR001917">
    <property type="entry name" value="Aminotrans_II_pyridoxalP_BS"/>
</dbReference>
<dbReference type="Proteomes" id="UP000294830">
    <property type="component" value="Unassembled WGS sequence"/>
</dbReference>
<evidence type="ECO:0000259" key="14">
    <source>
        <dbReference type="Pfam" id="PF00155"/>
    </source>
</evidence>
<keyword evidence="9 13" id="KW-0663">Pyridoxal phosphate</keyword>
<evidence type="ECO:0000256" key="6">
    <source>
        <dbReference type="ARBA" id="ARBA00013187"/>
    </source>
</evidence>
<protein>
    <recommendedName>
        <fullName evidence="6">8-amino-7-oxononanoate synthase</fullName>
        <ecNumber evidence="6">2.3.1.47</ecNumber>
    </recommendedName>
    <alternativeName>
        <fullName evidence="10">7-keto-8-amino-pelargonic acid synthase</fullName>
    </alternativeName>
    <alternativeName>
        <fullName evidence="11">8-amino-7-ketopelargonate synthase</fullName>
    </alternativeName>
</protein>
<evidence type="ECO:0000256" key="13">
    <source>
        <dbReference type="RuleBase" id="RU003693"/>
    </source>
</evidence>
<dbReference type="Pfam" id="PF00155">
    <property type="entry name" value="Aminotran_1_2"/>
    <property type="match status" value="1"/>
</dbReference>
<dbReference type="InterPro" id="IPR015421">
    <property type="entry name" value="PyrdxlP-dep_Trfase_major"/>
</dbReference>
<dbReference type="GO" id="GO:0008710">
    <property type="term" value="F:8-amino-7-oxononanoate synthase activity"/>
    <property type="evidence" value="ECO:0007669"/>
    <property type="project" value="UniProtKB-EC"/>
</dbReference>
<dbReference type="RefSeq" id="WP_131838353.1">
    <property type="nucleotide sequence ID" value="NZ_SLWB01000002.1"/>
</dbReference>
<dbReference type="GO" id="GO:0009102">
    <property type="term" value="P:biotin biosynthetic process"/>
    <property type="evidence" value="ECO:0007669"/>
    <property type="project" value="UniProtKB-KW"/>
</dbReference>
<dbReference type="PROSITE" id="PS00599">
    <property type="entry name" value="AA_TRANSFER_CLASS_2"/>
    <property type="match status" value="1"/>
</dbReference>
<dbReference type="InterPro" id="IPR015422">
    <property type="entry name" value="PyrdxlP-dep_Trfase_small"/>
</dbReference>
<evidence type="ECO:0000313" key="16">
    <source>
        <dbReference type="Proteomes" id="UP000294830"/>
    </source>
</evidence>
<reference evidence="15 16" key="1">
    <citation type="submission" date="2019-03" db="EMBL/GenBank/DDBJ databases">
        <title>Genomic Encyclopedia of Archaeal and Bacterial Type Strains, Phase II (KMG-II): from individual species to whole genera.</title>
        <authorList>
            <person name="Goeker M."/>
        </authorList>
    </citation>
    <scope>NUCLEOTIDE SEQUENCE [LARGE SCALE GENOMIC DNA]</scope>
    <source>
        <strain evidence="15 16">RL-C</strain>
    </source>
</reference>
<dbReference type="OrthoDB" id="9807157at2"/>
<evidence type="ECO:0000256" key="3">
    <source>
        <dbReference type="ARBA" id="ARBA00005189"/>
    </source>
</evidence>
<dbReference type="PANTHER" id="PTHR13693:SF100">
    <property type="entry name" value="8-AMINO-7-OXONONANOATE SYNTHASE"/>
    <property type="match status" value="1"/>
</dbReference>
<dbReference type="CDD" id="cd06454">
    <property type="entry name" value="KBL_like"/>
    <property type="match status" value="1"/>
</dbReference>
<dbReference type="EMBL" id="SLWB01000002">
    <property type="protein sequence ID" value="TCN72300.1"/>
    <property type="molecule type" value="Genomic_DNA"/>
</dbReference>
<keyword evidence="16" id="KW-1185">Reference proteome</keyword>
<evidence type="ECO:0000256" key="11">
    <source>
        <dbReference type="ARBA" id="ARBA00033381"/>
    </source>
</evidence>